<evidence type="ECO:0000256" key="5">
    <source>
        <dbReference type="ARBA" id="ARBA00023152"/>
    </source>
</evidence>
<dbReference type="SUPFAM" id="SSF51182">
    <property type="entry name" value="RmlC-like cupins"/>
    <property type="match status" value="1"/>
</dbReference>
<feature type="domain" description="Glucose-6-phosphate isomerase prokaryote" evidence="7">
    <location>
        <begin position="61"/>
        <end position="219"/>
    </location>
</feature>
<evidence type="ECO:0000313" key="8">
    <source>
        <dbReference type="EMBL" id="BDG61671.1"/>
    </source>
</evidence>
<protein>
    <recommendedName>
        <fullName evidence="3">glucose-6-phosphate isomerase</fullName>
        <ecNumber evidence="3">5.3.1.9</ecNumber>
    </recommendedName>
</protein>
<dbReference type="GO" id="GO:0004347">
    <property type="term" value="F:glucose-6-phosphate isomerase activity"/>
    <property type="evidence" value="ECO:0007669"/>
    <property type="project" value="UniProtKB-EC"/>
</dbReference>
<dbReference type="GO" id="GO:0006094">
    <property type="term" value="P:gluconeogenesis"/>
    <property type="evidence" value="ECO:0007669"/>
    <property type="project" value="UniProtKB-KW"/>
</dbReference>
<accession>A0AA35G928</accession>
<dbReference type="EMBL" id="AP025628">
    <property type="protein sequence ID" value="BDG61671.1"/>
    <property type="molecule type" value="Genomic_DNA"/>
</dbReference>
<evidence type="ECO:0000313" key="9">
    <source>
        <dbReference type="Proteomes" id="UP001163687"/>
    </source>
</evidence>
<dbReference type="KEGG" id="cmic:caldi_27610"/>
<keyword evidence="4" id="KW-0312">Gluconeogenesis</keyword>
<evidence type="ECO:0000256" key="2">
    <source>
        <dbReference type="ARBA" id="ARBA00006542"/>
    </source>
</evidence>
<keyword evidence="8" id="KW-0413">Isomerase</keyword>
<dbReference type="GO" id="GO:0006096">
    <property type="term" value="P:glycolytic process"/>
    <property type="evidence" value="ECO:0007669"/>
    <property type="project" value="UniProtKB-KW"/>
</dbReference>
<reference evidence="8" key="1">
    <citation type="submission" date="2022-03" db="EMBL/GenBank/DDBJ databases">
        <title>Complete genome sequence of Caldinitratiruptor microaerophilus.</title>
        <authorList>
            <person name="Mukaiyama R."/>
            <person name="Nishiyama T."/>
            <person name="Ueda K."/>
        </authorList>
    </citation>
    <scope>NUCLEOTIDE SEQUENCE</scope>
    <source>
        <strain evidence="8">JCM 16183</strain>
    </source>
</reference>
<evidence type="ECO:0000256" key="3">
    <source>
        <dbReference type="ARBA" id="ARBA00011952"/>
    </source>
</evidence>
<dbReference type="Gene3D" id="2.60.120.10">
    <property type="entry name" value="Jelly Rolls"/>
    <property type="match status" value="1"/>
</dbReference>
<dbReference type="Pfam" id="PF06560">
    <property type="entry name" value="GPI"/>
    <property type="match status" value="1"/>
</dbReference>
<dbReference type="InterPro" id="IPR010551">
    <property type="entry name" value="G6P_isomerase_prok"/>
</dbReference>
<organism evidence="8 9">
    <name type="scientific">Caldinitratiruptor microaerophilus</name>
    <dbReference type="NCBI Taxonomy" id="671077"/>
    <lineage>
        <taxon>Bacteria</taxon>
        <taxon>Bacillati</taxon>
        <taxon>Bacillota</taxon>
        <taxon>Clostridia</taxon>
        <taxon>Eubacteriales</taxon>
        <taxon>Symbiobacteriaceae</taxon>
        <taxon>Caldinitratiruptor</taxon>
    </lineage>
</organism>
<sequence>MKRGSHACPASDPQGRRSGRVLTSLEGKAALPLAVDPGTGRLEFRGGLPPVTPAVRTLAEMREVLEDPAASGPDELYYMYRDVGFPQDRERLHAHGLRYDITVILPVRVGREFAKTAGHYHPDVPGANLPYPEIYEVLHGTAWYLLQRRSGDGVSDVVLVKATPGDKVLIPPGYGHITINPGPDVLVMSNLVEKDFRSLYEPYRLRRGGAYYCVTGDGGEPRFVPNPLYGAVPSLRVVSAAPQPDLGLDPAVPLYRAAAADPSRYAYLVRPQERGEALMRGVAG</sequence>
<gene>
    <name evidence="8" type="ORF">caldi_27610</name>
</gene>
<dbReference type="AlphaFoldDB" id="A0AA35G928"/>
<evidence type="ECO:0000259" key="7">
    <source>
        <dbReference type="Pfam" id="PF06560"/>
    </source>
</evidence>
<dbReference type="GO" id="GO:0005737">
    <property type="term" value="C:cytoplasm"/>
    <property type="evidence" value="ECO:0007669"/>
    <property type="project" value="InterPro"/>
</dbReference>
<evidence type="ECO:0000256" key="4">
    <source>
        <dbReference type="ARBA" id="ARBA00022432"/>
    </source>
</evidence>
<dbReference type="InterPro" id="IPR011051">
    <property type="entry name" value="RmlC_Cupin_sf"/>
</dbReference>
<dbReference type="EC" id="5.3.1.9" evidence="3"/>
<evidence type="ECO:0000256" key="1">
    <source>
        <dbReference type="ARBA" id="ARBA00004926"/>
    </source>
</evidence>
<comment type="catalytic activity">
    <reaction evidence="6">
        <text>alpha-D-glucose 6-phosphate = beta-D-fructose 6-phosphate</text>
        <dbReference type="Rhea" id="RHEA:11816"/>
        <dbReference type="ChEBI" id="CHEBI:57634"/>
        <dbReference type="ChEBI" id="CHEBI:58225"/>
        <dbReference type="EC" id="5.3.1.9"/>
    </reaction>
</comment>
<keyword evidence="5" id="KW-0324">Glycolysis</keyword>
<dbReference type="CDD" id="cd02218">
    <property type="entry name" value="cupin_PGI"/>
    <property type="match status" value="1"/>
</dbReference>
<keyword evidence="9" id="KW-1185">Reference proteome</keyword>
<comment type="pathway">
    <text evidence="1">Carbohydrate degradation; glycolysis; D-glyceraldehyde 3-phosphate and glycerone phosphate from D-glucose: step 2/4.</text>
</comment>
<proteinExistence type="inferred from homology"/>
<evidence type="ECO:0000256" key="6">
    <source>
        <dbReference type="ARBA" id="ARBA00029321"/>
    </source>
</evidence>
<comment type="similarity">
    <text evidence="2">Belongs to the archaeal-type GPI family.</text>
</comment>
<dbReference type="Proteomes" id="UP001163687">
    <property type="component" value="Chromosome"/>
</dbReference>
<name>A0AA35G928_9FIRM</name>
<dbReference type="InterPro" id="IPR014710">
    <property type="entry name" value="RmlC-like_jellyroll"/>
</dbReference>